<organism evidence="1 2">
    <name type="scientific">Phytohabitans rumicis</name>
    <dbReference type="NCBI Taxonomy" id="1076125"/>
    <lineage>
        <taxon>Bacteria</taxon>
        <taxon>Bacillati</taxon>
        <taxon>Actinomycetota</taxon>
        <taxon>Actinomycetes</taxon>
        <taxon>Micromonosporales</taxon>
        <taxon>Micromonosporaceae</taxon>
    </lineage>
</organism>
<keyword evidence="2" id="KW-1185">Reference proteome</keyword>
<sequence length="753" mass="81196">MIDEAMVAAVAAALVGKVADGLTEAGRAALKRLRRRTSDDPASAVVLSRAQGHPDREAVAALRAVLRRAAVADEAVAGEIVALWQQMPAPRQLPPAPVYWVDRLRELAALEQVLRDNARRRVVLLTGLPGVGKTALAVRCAMSVAGLVPDGQLHVELGGASPNGPLSAGDALGRMLRSLGVPPERVPAAVEEQAGLWRSLTADRRLLLLLDNAVSVAQVRPLLPASPGCVVLVTARTLLAGLVADGAQVLTVRPLDEGSAVAFLERVVGDRRVADDPAAATDLVRACGGVPLALTVTAARLAIRPQWPIRRLLDELAHCRGRLSTLSIRADGDVSMTAAFEASYTGLPALAARCYRLLVLHPGPDFGPAVAAAALQLSGQETVQALTILVDAHLLDELPGDRYTYPNAVRDHAVLHASDDPEQAATILRIIQWYLAVALAADRILTPYRRRTPKFQADLPPVQVQGLAGWDEALDWLELERVNLVEATSAAATFWPELAFRLAYAMWPLFHLRRYHRDREVVDRIAVDCAQRLGDRDYQAAALARHAWGCYDRGRFDQAHQLFARSLVLGEELADPHQLAAALNGLGQVALAQQSPLNAVGVFTRALRLYQQAGDRRRTGLVLVNLGRAQAGKGEVQRAVDTLTEAIEVFADLDSADPYNHARARIELGRVLTHAGEHQRAAAELDTALCQMTERGSPRGQALARWALGELALSLGQCDSAAANLVEAVRLFEELGDREAADARQLFESIERR</sequence>
<dbReference type="Gene3D" id="1.25.40.10">
    <property type="entry name" value="Tetratricopeptide repeat domain"/>
    <property type="match status" value="1"/>
</dbReference>
<dbReference type="PRINTS" id="PR00364">
    <property type="entry name" value="DISEASERSIST"/>
</dbReference>
<dbReference type="InterPro" id="IPR027417">
    <property type="entry name" value="P-loop_NTPase"/>
</dbReference>
<comment type="caution">
    <text evidence="1">The sequence shown here is derived from an EMBL/GenBank/DDBJ whole genome shotgun (WGS) entry which is preliminary data.</text>
</comment>
<dbReference type="SUPFAM" id="SSF52540">
    <property type="entry name" value="P-loop containing nucleoside triphosphate hydrolases"/>
    <property type="match status" value="1"/>
</dbReference>
<gene>
    <name evidence="1" type="ORF">Prum_069120</name>
</gene>
<dbReference type="InterPro" id="IPR011990">
    <property type="entry name" value="TPR-like_helical_dom_sf"/>
</dbReference>
<protein>
    <submittedName>
        <fullName evidence="1">NTPase</fullName>
    </submittedName>
</protein>
<dbReference type="PANTHER" id="PTHR47691:SF3">
    <property type="entry name" value="HTH-TYPE TRANSCRIPTIONAL REGULATOR RV0890C-RELATED"/>
    <property type="match status" value="1"/>
</dbReference>
<evidence type="ECO:0000313" key="2">
    <source>
        <dbReference type="Proteomes" id="UP000482960"/>
    </source>
</evidence>
<dbReference type="AlphaFoldDB" id="A0A6V8LCA5"/>
<dbReference type="Proteomes" id="UP000482960">
    <property type="component" value="Unassembled WGS sequence"/>
</dbReference>
<dbReference type="Gene3D" id="3.40.50.300">
    <property type="entry name" value="P-loop containing nucleotide triphosphate hydrolases"/>
    <property type="match status" value="1"/>
</dbReference>
<dbReference type="RefSeq" id="WP_173079937.1">
    <property type="nucleotide sequence ID" value="NZ_BAABJB010000053.1"/>
</dbReference>
<name>A0A6V8LCA5_9ACTN</name>
<dbReference type="GO" id="GO:0043531">
    <property type="term" value="F:ADP binding"/>
    <property type="evidence" value="ECO:0007669"/>
    <property type="project" value="InterPro"/>
</dbReference>
<evidence type="ECO:0000313" key="1">
    <source>
        <dbReference type="EMBL" id="GFJ93270.1"/>
    </source>
</evidence>
<proteinExistence type="predicted"/>
<dbReference type="SUPFAM" id="SSF48452">
    <property type="entry name" value="TPR-like"/>
    <property type="match status" value="1"/>
</dbReference>
<reference evidence="1 2" key="2">
    <citation type="submission" date="2020-03" db="EMBL/GenBank/DDBJ databases">
        <authorList>
            <person name="Ichikawa N."/>
            <person name="Kimura A."/>
            <person name="Kitahashi Y."/>
            <person name="Uohara A."/>
        </authorList>
    </citation>
    <scope>NUCLEOTIDE SEQUENCE [LARGE SCALE GENOMIC DNA]</scope>
    <source>
        <strain evidence="1 2">NBRC 108638</strain>
    </source>
</reference>
<dbReference type="PANTHER" id="PTHR47691">
    <property type="entry name" value="REGULATOR-RELATED"/>
    <property type="match status" value="1"/>
</dbReference>
<dbReference type="InterPro" id="IPR019734">
    <property type="entry name" value="TPR_rpt"/>
</dbReference>
<reference evidence="1 2" key="1">
    <citation type="submission" date="2020-03" db="EMBL/GenBank/DDBJ databases">
        <title>Whole genome shotgun sequence of Phytohabitans rumicis NBRC 108638.</title>
        <authorList>
            <person name="Komaki H."/>
            <person name="Tamura T."/>
        </authorList>
    </citation>
    <scope>NUCLEOTIDE SEQUENCE [LARGE SCALE GENOMIC DNA]</scope>
    <source>
        <strain evidence="1 2">NBRC 108638</strain>
    </source>
</reference>
<dbReference type="EMBL" id="BLPG01000001">
    <property type="protein sequence ID" value="GFJ93270.1"/>
    <property type="molecule type" value="Genomic_DNA"/>
</dbReference>
<dbReference type="SMART" id="SM00028">
    <property type="entry name" value="TPR"/>
    <property type="match status" value="4"/>
</dbReference>
<dbReference type="Pfam" id="PF13424">
    <property type="entry name" value="TPR_12"/>
    <property type="match status" value="1"/>
</dbReference>
<accession>A0A6V8LCA5</accession>